<dbReference type="InterPro" id="IPR012340">
    <property type="entry name" value="NA-bd_OB-fold"/>
</dbReference>
<feature type="compositionally biased region" description="Polar residues" evidence="1">
    <location>
        <begin position="400"/>
        <end position="411"/>
    </location>
</feature>
<dbReference type="Gene3D" id="2.40.50.140">
    <property type="entry name" value="Nucleic acid-binding proteins"/>
    <property type="match status" value="3"/>
</dbReference>
<dbReference type="AlphaFoldDB" id="A0ABD3T2P4"/>
<feature type="compositionally biased region" description="Basic and acidic residues" evidence="1">
    <location>
        <begin position="415"/>
        <end position="448"/>
    </location>
</feature>
<sequence>MMKTTHVYITDILPKGKPWTAKVVVYEKAEPRMSGSGIKRYQRIVLMDERGQEVVATIYDEDIDDLKDTLLLSHTYLISNAKVGPLDERYNRYGHPYQWTIGGRTPIKLVEDDVITLAAIKPTFASISQLQKSTSHDELIDVLVIVIGKGPKRNVTGKVKDNIVHDFGVINEDKKPITLSLWNSIAESEGKLIDQASESMPVIKATALRLSSFYVLDPEIAEAQNLKNWRANNTKFIADVVAEKKYLVHDDSFNMTSEKDIMSLGDVVSTKNVEKFLVRVGVVIADSVQNFYYMACDNCSKGVDAELNHEYTCNKCHQSVKAVPRYNILVSLIDHTDSLDVTIFGDFAKRIMKLDPVKILEMSETGIRIDVDAINADILGIKFLNAVQVQYTVITSISENTSSCHTPSSSVGLPVDDHDKAETSDKTPARKRLFEEGLIKEKSVKNKTSESSSPTEE</sequence>
<gene>
    <name evidence="3" type="ORF">ACJIZ3_019787</name>
</gene>
<dbReference type="Pfam" id="PF08646">
    <property type="entry name" value="Rep_fac-A_C"/>
    <property type="match status" value="1"/>
</dbReference>
<keyword evidence="4" id="KW-1185">Reference proteome</keyword>
<dbReference type="PANTHER" id="PTHR47165">
    <property type="entry name" value="OS03G0429900 PROTEIN"/>
    <property type="match status" value="1"/>
</dbReference>
<comment type="caution">
    <text evidence="3">The sequence shown here is derived from an EMBL/GenBank/DDBJ whole genome shotgun (WGS) entry which is preliminary data.</text>
</comment>
<dbReference type="PANTHER" id="PTHR47165:SF4">
    <property type="entry name" value="OS03G0429900 PROTEIN"/>
    <property type="match status" value="1"/>
</dbReference>
<feature type="region of interest" description="Disordered" evidence="1">
    <location>
        <begin position="400"/>
        <end position="457"/>
    </location>
</feature>
<organism evidence="3 4">
    <name type="scientific">Penstemon smallii</name>
    <dbReference type="NCBI Taxonomy" id="265156"/>
    <lineage>
        <taxon>Eukaryota</taxon>
        <taxon>Viridiplantae</taxon>
        <taxon>Streptophyta</taxon>
        <taxon>Embryophyta</taxon>
        <taxon>Tracheophyta</taxon>
        <taxon>Spermatophyta</taxon>
        <taxon>Magnoliopsida</taxon>
        <taxon>eudicotyledons</taxon>
        <taxon>Gunneridae</taxon>
        <taxon>Pentapetalae</taxon>
        <taxon>asterids</taxon>
        <taxon>lamiids</taxon>
        <taxon>Lamiales</taxon>
        <taxon>Plantaginaceae</taxon>
        <taxon>Cheloneae</taxon>
        <taxon>Penstemon</taxon>
    </lineage>
</organism>
<evidence type="ECO:0000313" key="3">
    <source>
        <dbReference type="EMBL" id="KAL3830985.1"/>
    </source>
</evidence>
<dbReference type="Proteomes" id="UP001634393">
    <property type="component" value="Unassembled WGS sequence"/>
</dbReference>
<evidence type="ECO:0000259" key="2">
    <source>
        <dbReference type="Pfam" id="PF08646"/>
    </source>
</evidence>
<accession>A0ABD3T2P4</accession>
<evidence type="ECO:0000256" key="1">
    <source>
        <dbReference type="SAM" id="MobiDB-lite"/>
    </source>
</evidence>
<dbReference type="InterPro" id="IPR013955">
    <property type="entry name" value="Rep_factor-A_C"/>
</dbReference>
<name>A0ABD3T2P4_9LAMI</name>
<protein>
    <recommendedName>
        <fullName evidence="2">Replication factor A C-terminal domain-containing protein</fullName>
    </recommendedName>
</protein>
<dbReference type="SUPFAM" id="SSF50249">
    <property type="entry name" value="Nucleic acid-binding proteins"/>
    <property type="match status" value="3"/>
</dbReference>
<reference evidence="3 4" key="1">
    <citation type="submission" date="2024-12" db="EMBL/GenBank/DDBJ databases">
        <title>The unique morphological basis and parallel evolutionary history of personate flowers in Penstemon.</title>
        <authorList>
            <person name="Depatie T.H."/>
            <person name="Wessinger C.A."/>
        </authorList>
    </citation>
    <scope>NUCLEOTIDE SEQUENCE [LARGE SCALE GENOMIC DNA]</scope>
    <source>
        <strain evidence="3">WTNN_2</strain>
        <tissue evidence="3">Leaf</tissue>
    </source>
</reference>
<evidence type="ECO:0000313" key="4">
    <source>
        <dbReference type="Proteomes" id="UP001634393"/>
    </source>
</evidence>
<proteinExistence type="predicted"/>
<dbReference type="EMBL" id="JBJXBP010000005">
    <property type="protein sequence ID" value="KAL3830985.1"/>
    <property type="molecule type" value="Genomic_DNA"/>
</dbReference>
<feature type="domain" description="Replication factor A C-terminal" evidence="2">
    <location>
        <begin position="287"/>
        <end position="365"/>
    </location>
</feature>